<dbReference type="KEGG" id="rcf:Poly24_43090"/>
<proteinExistence type="predicted"/>
<reference evidence="3 4" key="1">
    <citation type="submission" date="2019-02" db="EMBL/GenBank/DDBJ databases">
        <title>Deep-cultivation of Planctomycetes and their phenomic and genomic characterization uncovers novel biology.</title>
        <authorList>
            <person name="Wiegand S."/>
            <person name="Jogler M."/>
            <person name="Boedeker C."/>
            <person name="Pinto D."/>
            <person name="Vollmers J."/>
            <person name="Rivas-Marin E."/>
            <person name="Kohn T."/>
            <person name="Peeters S.H."/>
            <person name="Heuer A."/>
            <person name="Rast P."/>
            <person name="Oberbeckmann S."/>
            <person name="Bunk B."/>
            <person name="Jeske O."/>
            <person name="Meyerdierks A."/>
            <person name="Storesund J.E."/>
            <person name="Kallscheuer N."/>
            <person name="Luecker S."/>
            <person name="Lage O.M."/>
            <person name="Pohl T."/>
            <person name="Merkel B.J."/>
            <person name="Hornburger P."/>
            <person name="Mueller R.-W."/>
            <person name="Bruemmer F."/>
            <person name="Labrenz M."/>
            <person name="Spormann A.M."/>
            <person name="Op den Camp H."/>
            <person name="Overmann J."/>
            <person name="Amann R."/>
            <person name="Jetten M.S.M."/>
            <person name="Mascher T."/>
            <person name="Medema M.H."/>
            <person name="Devos D.P."/>
            <person name="Kaster A.-K."/>
            <person name="Ovreas L."/>
            <person name="Rohde M."/>
            <person name="Galperin M.Y."/>
            <person name="Jogler C."/>
        </authorList>
    </citation>
    <scope>NUCLEOTIDE SEQUENCE [LARGE SCALE GENOMIC DNA]</scope>
    <source>
        <strain evidence="3 4">Poly24</strain>
    </source>
</reference>
<evidence type="ECO:0000256" key="1">
    <source>
        <dbReference type="SAM" id="MobiDB-lite"/>
    </source>
</evidence>
<dbReference type="OrthoDB" id="250602at2"/>
<dbReference type="EMBL" id="CP036348">
    <property type="protein sequence ID" value="QDV70585.1"/>
    <property type="molecule type" value="Genomic_DNA"/>
</dbReference>
<accession>A0A518JYH1</accession>
<evidence type="ECO:0000256" key="2">
    <source>
        <dbReference type="SAM" id="SignalP"/>
    </source>
</evidence>
<organism evidence="3 4">
    <name type="scientific">Rosistilla carotiformis</name>
    <dbReference type="NCBI Taxonomy" id="2528017"/>
    <lineage>
        <taxon>Bacteria</taxon>
        <taxon>Pseudomonadati</taxon>
        <taxon>Planctomycetota</taxon>
        <taxon>Planctomycetia</taxon>
        <taxon>Pirellulales</taxon>
        <taxon>Pirellulaceae</taxon>
        <taxon>Rosistilla</taxon>
    </lineage>
</organism>
<gene>
    <name evidence="3" type="ORF">Poly24_43090</name>
</gene>
<dbReference type="Proteomes" id="UP000315082">
    <property type="component" value="Chromosome"/>
</dbReference>
<evidence type="ECO:0000313" key="4">
    <source>
        <dbReference type="Proteomes" id="UP000315082"/>
    </source>
</evidence>
<protein>
    <recommendedName>
        <fullName evidence="5">Secreted protein</fullName>
    </recommendedName>
</protein>
<name>A0A518JYH1_9BACT</name>
<evidence type="ECO:0008006" key="5">
    <source>
        <dbReference type="Google" id="ProtNLM"/>
    </source>
</evidence>
<evidence type="ECO:0000313" key="3">
    <source>
        <dbReference type="EMBL" id="QDV70585.1"/>
    </source>
</evidence>
<sequence precursor="true">MKRISILLRFSMNCMPLACSTVVLLCLAGCRSAAHNDVYVDKLAAEVRFLEDQLYQIDYENKVLREKLQRAKRAEARAEKAPPKSVLRSPSRVKPSRDDDQDNRSTDRRDDDNVPRRDDDDQDTLGPIETPRVDLGQPNVTPPKMSLPNNDNLPDIQLPEIIPGEVRPPSDSLLIPPQIDTGQVLPPGDARNLPSAAPGQVILPAAVNQLFDQGSQVELVAAESPVEEPPGEITSLLIDPAYSRGHDFTSDGETTGVYLVLKALDAKGREVKIDTPLKVAIMDPKRSGSQARLGRWDFDLPQVREAWRTTVATDGVHLPIQWDGKHPLGDEVDVYCRVETPAGDQITAELTIDLTRHRSRAELWTPRGN</sequence>
<feature type="compositionally biased region" description="Basic and acidic residues" evidence="1">
    <location>
        <begin position="95"/>
        <end position="119"/>
    </location>
</feature>
<dbReference type="RefSeq" id="WP_145100063.1">
    <property type="nucleotide sequence ID" value="NZ_CP036348.1"/>
</dbReference>
<feature type="signal peptide" evidence="2">
    <location>
        <begin position="1"/>
        <end position="20"/>
    </location>
</feature>
<keyword evidence="4" id="KW-1185">Reference proteome</keyword>
<feature type="chain" id="PRO_5021812830" description="Secreted protein" evidence="2">
    <location>
        <begin position="21"/>
        <end position="369"/>
    </location>
</feature>
<feature type="region of interest" description="Disordered" evidence="1">
    <location>
        <begin position="74"/>
        <end position="156"/>
    </location>
</feature>
<keyword evidence="2" id="KW-0732">Signal</keyword>
<dbReference type="AlphaFoldDB" id="A0A518JYH1"/>